<accession>A0A917BDV2</accession>
<name>A0A917BDV2_9MICO</name>
<dbReference type="InterPro" id="IPR029039">
    <property type="entry name" value="Flavoprotein-like_sf"/>
</dbReference>
<keyword evidence="3" id="KW-1185">Reference proteome</keyword>
<dbReference type="PANTHER" id="PTHR30543:SF21">
    <property type="entry name" value="NAD(P)H-DEPENDENT FMN REDUCTASE LOT6"/>
    <property type="match status" value="1"/>
</dbReference>
<dbReference type="GO" id="GO:0010181">
    <property type="term" value="F:FMN binding"/>
    <property type="evidence" value="ECO:0007669"/>
    <property type="project" value="TreeGrafter"/>
</dbReference>
<reference evidence="2 3" key="1">
    <citation type="journal article" date="2014" name="Int. J. Syst. Evol. Microbiol.">
        <title>Complete genome sequence of Corynebacterium casei LMG S-19264T (=DSM 44701T), isolated from a smear-ripened cheese.</title>
        <authorList>
            <consortium name="US DOE Joint Genome Institute (JGI-PGF)"/>
            <person name="Walter F."/>
            <person name="Albersmeier A."/>
            <person name="Kalinowski J."/>
            <person name="Ruckert C."/>
        </authorList>
    </citation>
    <scope>NUCLEOTIDE SEQUENCE [LARGE SCALE GENOMIC DNA]</scope>
    <source>
        <strain evidence="2 3">CGMCC 1.12976</strain>
    </source>
</reference>
<protein>
    <submittedName>
        <fullName evidence="2">FMN reductase</fullName>
    </submittedName>
</protein>
<dbReference type="InterPro" id="IPR050712">
    <property type="entry name" value="NAD(P)H-dep_reductase"/>
</dbReference>
<sequence length="190" mass="20777">MVKLMIVVGSVRPVRVGLPVAEWVRDVAAADERFEVDFCDLKELDLPFMDEPKHPRFHDYSLPHTFAWSERVAGTDAFIFISPEYNYSYSPALKNAIDYLFVEWHRKPVAFVAYGGASSGSRGVAAMRPVMAATGMVAAMAGIELTFVGQHVADGVFTPTDAHTAALVNVLAELAILGPELATMRAKLYG</sequence>
<dbReference type="GO" id="GO:0016491">
    <property type="term" value="F:oxidoreductase activity"/>
    <property type="evidence" value="ECO:0007669"/>
    <property type="project" value="InterPro"/>
</dbReference>
<evidence type="ECO:0000313" key="2">
    <source>
        <dbReference type="EMBL" id="GGF35790.1"/>
    </source>
</evidence>
<feature type="domain" description="NADPH-dependent FMN reductase-like" evidence="1">
    <location>
        <begin position="3"/>
        <end position="139"/>
    </location>
</feature>
<evidence type="ECO:0000313" key="3">
    <source>
        <dbReference type="Proteomes" id="UP000598775"/>
    </source>
</evidence>
<proteinExistence type="predicted"/>
<dbReference type="GO" id="GO:0005829">
    <property type="term" value="C:cytosol"/>
    <property type="evidence" value="ECO:0007669"/>
    <property type="project" value="TreeGrafter"/>
</dbReference>
<dbReference type="AlphaFoldDB" id="A0A917BDV2"/>
<gene>
    <name evidence="2" type="ORF">GCM10011399_30960</name>
</gene>
<dbReference type="RefSeq" id="WP_188679864.1">
    <property type="nucleotide sequence ID" value="NZ_BMGP01000006.1"/>
</dbReference>
<dbReference type="Proteomes" id="UP000598775">
    <property type="component" value="Unassembled WGS sequence"/>
</dbReference>
<dbReference type="Pfam" id="PF03358">
    <property type="entry name" value="FMN_red"/>
    <property type="match status" value="1"/>
</dbReference>
<evidence type="ECO:0000259" key="1">
    <source>
        <dbReference type="Pfam" id="PF03358"/>
    </source>
</evidence>
<dbReference type="PANTHER" id="PTHR30543">
    <property type="entry name" value="CHROMATE REDUCTASE"/>
    <property type="match status" value="1"/>
</dbReference>
<comment type="caution">
    <text evidence="2">The sequence shown here is derived from an EMBL/GenBank/DDBJ whole genome shotgun (WGS) entry which is preliminary data.</text>
</comment>
<dbReference type="SUPFAM" id="SSF52218">
    <property type="entry name" value="Flavoproteins"/>
    <property type="match status" value="1"/>
</dbReference>
<organism evidence="2 3">
    <name type="scientific">Subtercola lobariae</name>
    <dbReference type="NCBI Taxonomy" id="1588641"/>
    <lineage>
        <taxon>Bacteria</taxon>
        <taxon>Bacillati</taxon>
        <taxon>Actinomycetota</taxon>
        <taxon>Actinomycetes</taxon>
        <taxon>Micrococcales</taxon>
        <taxon>Microbacteriaceae</taxon>
        <taxon>Subtercola</taxon>
    </lineage>
</organism>
<dbReference type="EMBL" id="BMGP01000006">
    <property type="protein sequence ID" value="GGF35790.1"/>
    <property type="molecule type" value="Genomic_DNA"/>
</dbReference>
<dbReference type="InterPro" id="IPR005025">
    <property type="entry name" value="FMN_Rdtase-like_dom"/>
</dbReference>
<dbReference type="Gene3D" id="3.40.50.360">
    <property type="match status" value="1"/>
</dbReference>